<dbReference type="VEuPathDB" id="AmoebaDB:DICPUDRAFT_48051"/>
<dbReference type="PROSITE" id="PS51259">
    <property type="entry name" value="MHD2"/>
    <property type="match status" value="1"/>
</dbReference>
<dbReference type="InterPro" id="IPR052095">
    <property type="entry name" value="UNC-13_domain"/>
</dbReference>
<reference evidence="5" key="1">
    <citation type="journal article" date="2011" name="Genome Biol.">
        <title>Comparative genomics of the social amoebae Dictyostelium discoideum and Dictyostelium purpureum.</title>
        <authorList>
            <consortium name="US DOE Joint Genome Institute (JGI-PGF)"/>
            <person name="Sucgang R."/>
            <person name="Kuo A."/>
            <person name="Tian X."/>
            <person name="Salerno W."/>
            <person name="Parikh A."/>
            <person name="Feasley C.L."/>
            <person name="Dalin E."/>
            <person name="Tu H."/>
            <person name="Huang E."/>
            <person name="Barry K."/>
            <person name="Lindquist E."/>
            <person name="Shapiro H."/>
            <person name="Bruce D."/>
            <person name="Schmutz J."/>
            <person name="Salamov A."/>
            <person name="Fey P."/>
            <person name="Gaudet P."/>
            <person name="Anjard C."/>
            <person name="Babu M.M."/>
            <person name="Basu S."/>
            <person name="Bushmanova Y."/>
            <person name="van der Wel H."/>
            <person name="Katoh-Kurasawa M."/>
            <person name="Dinh C."/>
            <person name="Coutinho P.M."/>
            <person name="Saito T."/>
            <person name="Elias M."/>
            <person name="Schaap P."/>
            <person name="Kay R.R."/>
            <person name="Henrissat B."/>
            <person name="Eichinger L."/>
            <person name="Rivero F."/>
            <person name="Putnam N.H."/>
            <person name="West C.M."/>
            <person name="Loomis W.F."/>
            <person name="Chisholm R.L."/>
            <person name="Shaulsky G."/>
            <person name="Strassmann J.E."/>
            <person name="Queller D.C."/>
            <person name="Kuspa A."/>
            <person name="Grigoriev I.V."/>
        </authorList>
    </citation>
    <scope>NUCLEOTIDE SEQUENCE [LARGE SCALE GENOMIC DNA]</scope>
    <source>
        <strain evidence="5">QSDP1</strain>
    </source>
</reference>
<evidence type="ECO:0000256" key="2">
    <source>
        <dbReference type="SAM" id="MobiDB-lite"/>
    </source>
</evidence>
<accession>F0ZMK6</accession>
<organism evidence="4 5">
    <name type="scientific">Dictyostelium purpureum</name>
    <name type="common">Slime mold</name>
    <dbReference type="NCBI Taxonomy" id="5786"/>
    <lineage>
        <taxon>Eukaryota</taxon>
        <taxon>Amoebozoa</taxon>
        <taxon>Evosea</taxon>
        <taxon>Eumycetozoa</taxon>
        <taxon>Dictyostelia</taxon>
        <taxon>Dictyosteliales</taxon>
        <taxon>Dictyosteliaceae</taxon>
        <taxon>Dictyostelium</taxon>
    </lineage>
</organism>
<dbReference type="KEGG" id="dpp:DICPUDRAFT_48051"/>
<dbReference type="FunCoup" id="F0ZMK6">
    <property type="interactions" value="549"/>
</dbReference>
<dbReference type="GO" id="GO:0099503">
    <property type="term" value="C:secretory vesicle"/>
    <property type="evidence" value="ECO:0000318"/>
    <property type="project" value="GO_Central"/>
</dbReference>
<dbReference type="PANTHER" id="PTHR45999">
    <property type="entry name" value="UNC-13-4A, ISOFORM B"/>
    <property type="match status" value="1"/>
</dbReference>
<evidence type="ECO:0000259" key="3">
    <source>
        <dbReference type="PROSITE" id="PS51259"/>
    </source>
</evidence>
<keyword evidence="5" id="KW-1185">Reference proteome</keyword>
<evidence type="ECO:0000313" key="4">
    <source>
        <dbReference type="EMBL" id="EGC34831.1"/>
    </source>
</evidence>
<keyword evidence="1" id="KW-0268">Exocytosis</keyword>
<feature type="compositionally biased region" description="Low complexity" evidence="2">
    <location>
        <begin position="136"/>
        <end position="147"/>
    </location>
</feature>
<evidence type="ECO:0000256" key="1">
    <source>
        <dbReference type="ARBA" id="ARBA00022483"/>
    </source>
</evidence>
<evidence type="ECO:0000313" key="5">
    <source>
        <dbReference type="Proteomes" id="UP000001064"/>
    </source>
</evidence>
<dbReference type="EMBL" id="GL871081">
    <property type="protein sequence ID" value="EGC34831.1"/>
    <property type="molecule type" value="Genomic_DNA"/>
</dbReference>
<sequence length="905" mass="105521">MDNTEHRPIVTSDEAYAIIRAILCLYSPNKSPEMQCNTNEKKMGPIIKKAFGLSNEQYNEISEKILEYSSEEVTASELRLRYEWRDNHPIYKSKAFKDPQGIEKWQKKELQDIKMLLRDPSDLDLNSKLQKKNGANHNNNNNNSNNSEKLKPSIQEIFGCTLKKHTLDKSNSGKDNIHTGYKILVNAFIQYSSQEVYREDRYQPLKASLLKKDLFNLGLLPEFSWVLNEYSILYGIRDFYRYLVIFEVLTTRFDDNLDQLTLLLDCLQKLQEIKKNGDCENNFITQDEDSLFNQISSHLFNNLVARIGNYRLCFSPNSKEKLPPPLTREYERVIKSQPITHALNLMKIIITEVFPDIVYHQVVIKAITESNEKEFIRLLEHFESNLTTKNIVNVNDYNKINLLSKVIDFIITKWFDLEMYYFNAAFTPVLKESKEKSQSSKNPEKLHLELVFDTFSNFINKSVNDIYHIFSKAEHTVIVSNSKLEPSPWITCLFTELVPLLIKYNDIVYGVFKKRPIPLEGDISFLTGQFILNRVTILNNNIKNLIKKQQWRANGKGLFHTSSPIDLFEFINQCYNHIQQLEVKLSIPSNPMTRSFGLNLGDTFIFYVKGIRNKILEDIPNDQSKLVCSIIDRSISNKITSKQLFLQFVEEVKLPKINNNITETMCYQINDIEHSRILLSDFDQQYDGIFKDSLNEMYITLKDHWNCLLTYYVFKLNCYIKPIIQSISLSLNENSTIISTKELTQFIENNLAMSNQKLQGNLFPVFLKRLFDAIVLDMIEIILPLKRNYIKAINARALSNFKGLMIELTKVFHGEGDKTSSYFDLTLIEYNKIKTIMELFSFSDEQLVEFHENLNKAHSTPNADSKNNDNYQNHNNVLKECATIMSYQRNESKLIEKYLTKLKLD</sequence>
<dbReference type="Gene3D" id="1.10.357.50">
    <property type="match status" value="1"/>
</dbReference>
<dbReference type="InParanoid" id="F0ZMK6"/>
<dbReference type="OrthoDB" id="18230at2759"/>
<dbReference type="InterPro" id="IPR014772">
    <property type="entry name" value="Munc13_dom-2"/>
</dbReference>
<dbReference type="OMA" id="MCLQIND"/>
<dbReference type="Proteomes" id="UP000001064">
    <property type="component" value="Unassembled WGS sequence"/>
</dbReference>
<feature type="region of interest" description="Disordered" evidence="2">
    <location>
        <begin position="126"/>
        <end position="148"/>
    </location>
</feature>
<dbReference type="GeneID" id="10502069"/>
<dbReference type="AlphaFoldDB" id="F0ZMK6"/>
<name>F0ZMK6_DICPU</name>
<proteinExistence type="predicted"/>
<dbReference type="GO" id="GO:0006887">
    <property type="term" value="P:exocytosis"/>
    <property type="evidence" value="ECO:0007669"/>
    <property type="project" value="UniProtKB-KW"/>
</dbReference>
<dbReference type="RefSeq" id="XP_003288638.1">
    <property type="nucleotide sequence ID" value="XM_003288590.1"/>
</dbReference>
<dbReference type="PANTHER" id="PTHR45999:SF8">
    <property type="entry name" value="MHD2 DOMAIN-CONTAINING PROTEIN"/>
    <property type="match status" value="1"/>
</dbReference>
<gene>
    <name evidence="4" type="ORF">DICPUDRAFT_48051</name>
</gene>
<feature type="domain" description="MHD2" evidence="3">
    <location>
        <begin position="737"/>
        <end position="851"/>
    </location>
</feature>
<dbReference type="eggNOG" id="ENOG502RES2">
    <property type="taxonomic scope" value="Eukaryota"/>
</dbReference>
<protein>
    <recommendedName>
        <fullName evidence="3">MHD2 domain-containing protein</fullName>
    </recommendedName>
</protein>